<proteinExistence type="predicted"/>
<gene>
    <name evidence="9" type="ORF">QBC46DRAFT_100353</name>
</gene>
<evidence type="ECO:0000256" key="1">
    <source>
        <dbReference type="ARBA" id="ARBA00004167"/>
    </source>
</evidence>
<name>A0AAN6N9Z2_9PEZI</name>
<sequence length="169" mass="17816">MSRFFSTTGLLALFLQFLLLSAVARAQGINPQIYNSTANGYKYYGCYNETTDIAGTSGARALDGGVNEVKPGAMTVEMCQSFCKTGGGNGKFYKYAGLEYARECWCADEILGYSAKFDDALCNLPCEGNSSEVCGGNLKLTVYIAGASRVVGYGVAALAVAVSVGLNLL</sequence>
<keyword evidence="3 7" id="KW-0732">Signal</keyword>
<dbReference type="Proteomes" id="UP001303473">
    <property type="component" value="Unassembled WGS sequence"/>
</dbReference>
<evidence type="ECO:0000313" key="10">
    <source>
        <dbReference type="Proteomes" id="UP001303473"/>
    </source>
</evidence>
<dbReference type="PANTHER" id="PTHR24269:SF16">
    <property type="entry name" value="PROTEIN SLG1"/>
    <property type="match status" value="1"/>
</dbReference>
<reference evidence="10" key="1">
    <citation type="journal article" date="2023" name="Mol. Phylogenet. Evol.">
        <title>Genome-scale phylogeny and comparative genomics of the fungal order Sordariales.</title>
        <authorList>
            <person name="Hensen N."/>
            <person name="Bonometti L."/>
            <person name="Westerberg I."/>
            <person name="Brannstrom I.O."/>
            <person name="Guillou S."/>
            <person name="Cros-Aarteil S."/>
            <person name="Calhoun S."/>
            <person name="Haridas S."/>
            <person name="Kuo A."/>
            <person name="Mondo S."/>
            <person name="Pangilinan J."/>
            <person name="Riley R."/>
            <person name="LaButti K."/>
            <person name="Andreopoulos B."/>
            <person name="Lipzen A."/>
            <person name="Chen C."/>
            <person name="Yan M."/>
            <person name="Daum C."/>
            <person name="Ng V."/>
            <person name="Clum A."/>
            <person name="Steindorff A."/>
            <person name="Ohm R.A."/>
            <person name="Martin F."/>
            <person name="Silar P."/>
            <person name="Natvig D.O."/>
            <person name="Lalanne C."/>
            <person name="Gautier V."/>
            <person name="Ament-Velasquez S.L."/>
            <person name="Kruys A."/>
            <person name="Hutchinson M.I."/>
            <person name="Powell A.J."/>
            <person name="Barry K."/>
            <person name="Miller A.N."/>
            <person name="Grigoriev I.V."/>
            <person name="Debuchy R."/>
            <person name="Gladieux P."/>
            <person name="Hiltunen Thoren M."/>
            <person name="Johannesson H."/>
        </authorList>
    </citation>
    <scope>NUCLEOTIDE SEQUENCE [LARGE SCALE GENOMIC DNA]</scope>
    <source>
        <strain evidence="10">CBS 340.73</strain>
    </source>
</reference>
<evidence type="ECO:0000256" key="2">
    <source>
        <dbReference type="ARBA" id="ARBA00022692"/>
    </source>
</evidence>
<dbReference type="InterPro" id="IPR002889">
    <property type="entry name" value="WSC_carb-bd"/>
</dbReference>
<keyword evidence="5" id="KW-0472">Membrane</keyword>
<organism evidence="9 10">
    <name type="scientific">Diplogelasinospora grovesii</name>
    <dbReference type="NCBI Taxonomy" id="303347"/>
    <lineage>
        <taxon>Eukaryota</taxon>
        <taxon>Fungi</taxon>
        <taxon>Dikarya</taxon>
        <taxon>Ascomycota</taxon>
        <taxon>Pezizomycotina</taxon>
        <taxon>Sordariomycetes</taxon>
        <taxon>Sordariomycetidae</taxon>
        <taxon>Sordariales</taxon>
        <taxon>Diplogelasinosporaceae</taxon>
        <taxon>Diplogelasinospora</taxon>
    </lineage>
</organism>
<dbReference type="AlphaFoldDB" id="A0AAN6N9Z2"/>
<dbReference type="SMART" id="SM00321">
    <property type="entry name" value="WSC"/>
    <property type="match status" value="1"/>
</dbReference>
<evidence type="ECO:0000256" key="3">
    <source>
        <dbReference type="ARBA" id="ARBA00022729"/>
    </source>
</evidence>
<dbReference type="PROSITE" id="PS51212">
    <property type="entry name" value="WSC"/>
    <property type="match status" value="1"/>
</dbReference>
<dbReference type="GO" id="GO:0005886">
    <property type="term" value="C:plasma membrane"/>
    <property type="evidence" value="ECO:0007669"/>
    <property type="project" value="TreeGrafter"/>
</dbReference>
<evidence type="ECO:0000256" key="4">
    <source>
        <dbReference type="ARBA" id="ARBA00022989"/>
    </source>
</evidence>
<comment type="subcellular location">
    <subcellularLocation>
        <location evidence="1">Membrane</location>
        <topology evidence="1">Single-pass membrane protein</topology>
    </subcellularLocation>
</comment>
<protein>
    <submittedName>
        <fullName evidence="9">WSC domain-containing protein 2</fullName>
    </submittedName>
</protein>
<evidence type="ECO:0000256" key="6">
    <source>
        <dbReference type="ARBA" id="ARBA00023180"/>
    </source>
</evidence>
<evidence type="ECO:0000313" key="9">
    <source>
        <dbReference type="EMBL" id="KAK3941535.1"/>
    </source>
</evidence>
<keyword evidence="6" id="KW-0325">Glycoprotein</keyword>
<dbReference type="InterPro" id="IPR051836">
    <property type="entry name" value="Kremen_rcpt"/>
</dbReference>
<evidence type="ECO:0000256" key="7">
    <source>
        <dbReference type="SAM" id="SignalP"/>
    </source>
</evidence>
<comment type="caution">
    <text evidence="9">The sequence shown here is derived from an EMBL/GenBank/DDBJ whole genome shotgun (WGS) entry which is preliminary data.</text>
</comment>
<keyword evidence="2" id="KW-0812">Transmembrane</keyword>
<keyword evidence="4" id="KW-1133">Transmembrane helix</keyword>
<feature type="chain" id="PRO_5042863369" evidence="7">
    <location>
        <begin position="27"/>
        <end position="169"/>
    </location>
</feature>
<feature type="domain" description="WSC" evidence="8">
    <location>
        <begin position="40"/>
        <end position="146"/>
    </location>
</feature>
<evidence type="ECO:0000256" key="5">
    <source>
        <dbReference type="ARBA" id="ARBA00023136"/>
    </source>
</evidence>
<accession>A0AAN6N9Z2</accession>
<dbReference type="Pfam" id="PF01822">
    <property type="entry name" value="WSC"/>
    <property type="match status" value="1"/>
</dbReference>
<keyword evidence="10" id="KW-1185">Reference proteome</keyword>
<evidence type="ECO:0000259" key="8">
    <source>
        <dbReference type="PROSITE" id="PS51212"/>
    </source>
</evidence>
<dbReference type="EMBL" id="MU853782">
    <property type="protein sequence ID" value="KAK3941535.1"/>
    <property type="molecule type" value="Genomic_DNA"/>
</dbReference>
<feature type="signal peptide" evidence="7">
    <location>
        <begin position="1"/>
        <end position="26"/>
    </location>
</feature>
<dbReference type="PANTHER" id="PTHR24269">
    <property type="entry name" value="KREMEN PROTEIN"/>
    <property type="match status" value="1"/>
</dbReference>